<accession>A6J7C6</accession>
<proteinExistence type="predicted"/>
<dbReference type="EMBL" id="CH473977">
    <property type="protein sequence ID" value="EDL98276.1"/>
    <property type="molecule type" value="Genomic_DNA"/>
</dbReference>
<gene>
    <name evidence="1" type="ORF">rCG_43988</name>
</gene>
<name>A6J7C6_RAT</name>
<evidence type="ECO:0000313" key="1">
    <source>
        <dbReference type="EMBL" id="EDL98276.1"/>
    </source>
</evidence>
<evidence type="ECO:0000313" key="2">
    <source>
        <dbReference type="Proteomes" id="UP000234681"/>
    </source>
</evidence>
<dbReference type="AlphaFoldDB" id="A6J7C6"/>
<dbReference type="Proteomes" id="UP000234681">
    <property type="component" value="Chromosome 17"/>
</dbReference>
<reference evidence="2" key="1">
    <citation type="submission" date="2005-09" db="EMBL/GenBank/DDBJ databases">
        <authorList>
            <person name="Mural R.J."/>
            <person name="Li P.W."/>
            <person name="Adams M.D."/>
            <person name="Amanatides P.G."/>
            <person name="Baden-Tillson H."/>
            <person name="Barnstead M."/>
            <person name="Chin S.H."/>
            <person name="Dew I."/>
            <person name="Evans C.A."/>
            <person name="Ferriera S."/>
            <person name="Flanigan M."/>
            <person name="Fosler C."/>
            <person name="Glodek A."/>
            <person name="Gu Z."/>
            <person name="Holt R.A."/>
            <person name="Jennings D."/>
            <person name="Kraft C.L."/>
            <person name="Lu F."/>
            <person name="Nguyen T."/>
            <person name="Nusskern D.R."/>
            <person name="Pfannkoch C.M."/>
            <person name="Sitter C."/>
            <person name="Sutton G.G."/>
            <person name="Venter J.C."/>
            <person name="Wang Z."/>
            <person name="Woodage T."/>
            <person name="Zheng X.H."/>
            <person name="Zhong F."/>
        </authorList>
    </citation>
    <scope>NUCLEOTIDE SEQUENCE [LARGE SCALE GENOMIC DNA]</scope>
    <source>
        <strain>BN</strain>
        <strain evidence="2">Sprague-Dawley</strain>
    </source>
</reference>
<protein>
    <submittedName>
        <fullName evidence="1">RCG43988</fullName>
    </submittedName>
</protein>
<sequence>MACCSGLPSLINMQGNEEMEFPELSRLFQIPKPSPSGALAASCLQRLDKFLEFSMVILKQ</sequence>
<organism evidence="1 2">
    <name type="scientific">Rattus norvegicus</name>
    <name type="common">Rat</name>
    <dbReference type="NCBI Taxonomy" id="10116"/>
    <lineage>
        <taxon>Eukaryota</taxon>
        <taxon>Metazoa</taxon>
        <taxon>Chordata</taxon>
        <taxon>Craniata</taxon>
        <taxon>Vertebrata</taxon>
        <taxon>Euteleostomi</taxon>
        <taxon>Mammalia</taxon>
        <taxon>Eutheria</taxon>
        <taxon>Euarchontoglires</taxon>
        <taxon>Glires</taxon>
        <taxon>Rodentia</taxon>
        <taxon>Myomorpha</taxon>
        <taxon>Muroidea</taxon>
        <taxon>Muridae</taxon>
        <taxon>Murinae</taxon>
        <taxon>Rattus</taxon>
    </lineage>
</organism>